<organism evidence="7 8">
    <name type="scientific">Methylobacterium gregans</name>
    <dbReference type="NCBI Taxonomy" id="374424"/>
    <lineage>
        <taxon>Bacteria</taxon>
        <taxon>Pseudomonadati</taxon>
        <taxon>Pseudomonadota</taxon>
        <taxon>Alphaproteobacteria</taxon>
        <taxon>Hyphomicrobiales</taxon>
        <taxon>Methylobacteriaceae</taxon>
        <taxon>Methylobacterium</taxon>
    </lineage>
</organism>
<dbReference type="GO" id="GO:0003998">
    <property type="term" value="F:acylphosphatase activity"/>
    <property type="evidence" value="ECO:0007669"/>
    <property type="project" value="UniProtKB-EC"/>
</dbReference>
<dbReference type="PANTHER" id="PTHR47268">
    <property type="entry name" value="ACYLPHOSPHATASE"/>
    <property type="match status" value="1"/>
</dbReference>
<dbReference type="SUPFAM" id="SSF54975">
    <property type="entry name" value="Acylphosphatase/BLUF domain-like"/>
    <property type="match status" value="1"/>
</dbReference>
<dbReference type="PANTHER" id="PTHR47268:SF4">
    <property type="entry name" value="ACYLPHOSPHATASE"/>
    <property type="match status" value="1"/>
</dbReference>
<feature type="active site" evidence="4">
    <location>
        <position position="21"/>
    </location>
</feature>
<dbReference type="EMBL" id="BPQM01000103">
    <property type="protein sequence ID" value="GJD80578.1"/>
    <property type="molecule type" value="Genomic_DNA"/>
</dbReference>
<dbReference type="Proteomes" id="UP001055108">
    <property type="component" value="Unassembled WGS sequence"/>
</dbReference>
<comment type="caution">
    <text evidence="7">The sequence shown here is derived from an EMBL/GenBank/DDBJ whole genome shotgun (WGS) entry which is preliminary data.</text>
</comment>
<gene>
    <name evidence="7" type="primary">yccX</name>
    <name evidence="7" type="ORF">NBEOAGPD_3819</name>
</gene>
<evidence type="ECO:0000256" key="3">
    <source>
        <dbReference type="ARBA" id="ARBA00047645"/>
    </source>
</evidence>
<dbReference type="AlphaFoldDB" id="A0AA37HTF2"/>
<feature type="active site" evidence="4">
    <location>
        <position position="39"/>
    </location>
</feature>
<dbReference type="PRINTS" id="PR00112">
    <property type="entry name" value="ACYLPHPHTASE"/>
</dbReference>
<dbReference type="InterPro" id="IPR001792">
    <property type="entry name" value="Acylphosphatase-like_dom"/>
</dbReference>
<reference evidence="7" key="2">
    <citation type="submission" date="2021-08" db="EMBL/GenBank/DDBJ databases">
        <authorList>
            <person name="Tani A."/>
            <person name="Ola A."/>
            <person name="Ogura Y."/>
            <person name="Katsura K."/>
            <person name="Hayashi T."/>
        </authorList>
    </citation>
    <scope>NUCLEOTIDE SEQUENCE</scope>
    <source>
        <strain evidence="7">NBRC 103626</strain>
    </source>
</reference>
<dbReference type="RefSeq" id="WP_238304429.1">
    <property type="nucleotide sequence ID" value="NZ_BPQM01000103.1"/>
</dbReference>
<name>A0AA37HTF2_9HYPH</name>
<evidence type="ECO:0000256" key="1">
    <source>
        <dbReference type="ARBA" id="ARBA00005614"/>
    </source>
</evidence>
<accession>A0AA37HTF2</accession>
<dbReference type="Gene3D" id="3.30.70.100">
    <property type="match status" value="1"/>
</dbReference>
<evidence type="ECO:0000256" key="5">
    <source>
        <dbReference type="RuleBase" id="RU004168"/>
    </source>
</evidence>
<evidence type="ECO:0000313" key="8">
    <source>
        <dbReference type="Proteomes" id="UP001055108"/>
    </source>
</evidence>
<proteinExistence type="inferred from homology"/>
<dbReference type="EC" id="3.6.1.7" evidence="2 4"/>
<dbReference type="PROSITE" id="PS51160">
    <property type="entry name" value="ACYLPHOSPHATASE_3"/>
    <property type="match status" value="1"/>
</dbReference>
<dbReference type="InterPro" id="IPR020456">
    <property type="entry name" value="Acylphosphatase"/>
</dbReference>
<keyword evidence="4" id="KW-0378">Hydrolase</keyword>
<comment type="catalytic activity">
    <reaction evidence="3 4">
        <text>an acyl phosphate + H2O = a carboxylate + phosphate + H(+)</text>
        <dbReference type="Rhea" id="RHEA:14965"/>
        <dbReference type="ChEBI" id="CHEBI:15377"/>
        <dbReference type="ChEBI" id="CHEBI:15378"/>
        <dbReference type="ChEBI" id="CHEBI:29067"/>
        <dbReference type="ChEBI" id="CHEBI:43474"/>
        <dbReference type="ChEBI" id="CHEBI:59918"/>
        <dbReference type="EC" id="3.6.1.7"/>
    </reaction>
</comment>
<comment type="similarity">
    <text evidence="1 5">Belongs to the acylphosphatase family.</text>
</comment>
<keyword evidence="8" id="KW-1185">Reference proteome</keyword>
<evidence type="ECO:0000259" key="6">
    <source>
        <dbReference type="PROSITE" id="PS51160"/>
    </source>
</evidence>
<protein>
    <recommendedName>
        <fullName evidence="2 4">acylphosphatase</fullName>
        <ecNumber evidence="2 4">3.6.1.7</ecNumber>
    </recommendedName>
</protein>
<evidence type="ECO:0000313" key="7">
    <source>
        <dbReference type="EMBL" id="GJD80578.1"/>
    </source>
</evidence>
<dbReference type="InterPro" id="IPR036046">
    <property type="entry name" value="Acylphosphatase-like_dom_sf"/>
</dbReference>
<evidence type="ECO:0000256" key="4">
    <source>
        <dbReference type="PROSITE-ProRule" id="PRU00520"/>
    </source>
</evidence>
<sequence length="92" mass="9534">MGGTKSVDVVISGRVQGVSYRAWTEREARARGLAGHVRNRHDGSVEAVFSGPEAAVDAMLAACREGPPGARVTDVAATGRPEVASAGFRILS</sequence>
<evidence type="ECO:0000256" key="2">
    <source>
        <dbReference type="ARBA" id="ARBA00012150"/>
    </source>
</evidence>
<feature type="domain" description="Acylphosphatase-like" evidence="6">
    <location>
        <begin position="6"/>
        <end position="92"/>
    </location>
</feature>
<reference evidence="7" key="1">
    <citation type="journal article" date="2016" name="Front. Microbiol.">
        <title>Genome Sequence of the Piezophilic, Mesophilic Sulfate-Reducing Bacterium Desulfovibrio indicus J2T.</title>
        <authorList>
            <person name="Cao J."/>
            <person name="Maignien L."/>
            <person name="Shao Z."/>
            <person name="Alain K."/>
            <person name="Jebbar M."/>
        </authorList>
    </citation>
    <scope>NUCLEOTIDE SEQUENCE</scope>
    <source>
        <strain evidence="7">NBRC 103626</strain>
    </source>
</reference>
<dbReference type="Pfam" id="PF00708">
    <property type="entry name" value="Acylphosphatase"/>
    <property type="match status" value="1"/>
</dbReference>